<feature type="signal peptide" evidence="2">
    <location>
        <begin position="1"/>
        <end position="42"/>
    </location>
</feature>
<dbReference type="GO" id="GO:0009279">
    <property type="term" value="C:cell outer membrane"/>
    <property type="evidence" value="ECO:0007669"/>
    <property type="project" value="TreeGrafter"/>
</dbReference>
<dbReference type="InterPro" id="IPR053713">
    <property type="entry name" value="Bact_OM_Channel_sf"/>
</dbReference>
<dbReference type="Proteomes" id="UP000044377">
    <property type="component" value="Unassembled WGS sequence"/>
</dbReference>
<accession>A0A0G4K0R6</accession>
<evidence type="ECO:0000256" key="1">
    <source>
        <dbReference type="ARBA" id="ARBA00022729"/>
    </source>
</evidence>
<dbReference type="PANTHER" id="PTHR38105:SF5">
    <property type="entry name" value="OUTER MEMBRANE PROTEIN"/>
    <property type="match status" value="1"/>
</dbReference>
<dbReference type="GO" id="GO:0015772">
    <property type="term" value="P:oligosaccharide transport"/>
    <property type="evidence" value="ECO:0007669"/>
    <property type="project" value="TreeGrafter"/>
</dbReference>
<evidence type="ECO:0000313" key="3">
    <source>
        <dbReference type="EMBL" id="CPR20432.1"/>
    </source>
</evidence>
<dbReference type="InterPro" id="IPR009331">
    <property type="entry name" value="Oligogalacturonate-sp_porin"/>
</dbReference>
<sequence>MCHTSRRGIFIKHNPNRTGNKKMKLKSLALAVTSLISINAMAVTIDYRHEMKDTPKNDHRDRLLISHRFANGFGLSVEAKWKNGEPSQETTPNKPYHETVSNGTEVVASYVYNFNKTFSIEPGFSLDSSSSSNNYRPYLRGKVNITDDLSYSLRYRPYYLRKSSNIGGSNHTQENGYNLTGTLTYKFLKDFQIDYEMDYKKANKAGAYQYDNETYNIDHDIKLGYKLDKNWKPFIAVGNVAQDGKSDHRQTRYRVGVQYNF</sequence>
<dbReference type="STRING" id="1109412.BN1221_04316"/>
<dbReference type="EMBL" id="CGIG01000001">
    <property type="protein sequence ID" value="CPR20432.1"/>
    <property type="molecule type" value="Genomic_DNA"/>
</dbReference>
<feature type="chain" id="PRO_5005194501" evidence="2">
    <location>
        <begin position="43"/>
        <end position="261"/>
    </location>
</feature>
<dbReference type="Pfam" id="PF06178">
    <property type="entry name" value="KdgM"/>
    <property type="match status" value="1"/>
</dbReference>
<evidence type="ECO:0000313" key="4">
    <source>
        <dbReference type="Proteomes" id="UP000044377"/>
    </source>
</evidence>
<dbReference type="AlphaFoldDB" id="A0A0G4K0R6"/>
<protein>
    <submittedName>
        <fullName evidence="3">Oligogalacturonate-specific porin protein KdgM</fullName>
    </submittedName>
</protein>
<dbReference type="PANTHER" id="PTHR38105">
    <property type="entry name" value="OUTER MEMBRANE PROTEIN-RELATED-RELATED"/>
    <property type="match status" value="1"/>
</dbReference>
<evidence type="ECO:0000256" key="2">
    <source>
        <dbReference type="SAM" id="SignalP"/>
    </source>
</evidence>
<keyword evidence="4" id="KW-1185">Reference proteome</keyword>
<dbReference type="GO" id="GO:0015288">
    <property type="term" value="F:porin activity"/>
    <property type="evidence" value="ECO:0007669"/>
    <property type="project" value="TreeGrafter"/>
</dbReference>
<proteinExistence type="predicted"/>
<keyword evidence="1 2" id="KW-0732">Signal</keyword>
<organism evidence="3 4">
    <name type="scientific">Brenneria goodwinii</name>
    <dbReference type="NCBI Taxonomy" id="1109412"/>
    <lineage>
        <taxon>Bacteria</taxon>
        <taxon>Pseudomonadati</taxon>
        <taxon>Pseudomonadota</taxon>
        <taxon>Gammaproteobacteria</taxon>
        <taxon>Enterobacterales</taxon>
        <taxon>Pectobacteriaceae</taxon>
        <taxon>Brenneria</taxon>
    </lineage>
</organism>
<gene>
    <name evidence="3" type="ORF">BN1221_04316</name>
</gene>
<dbReference type="SUPFAM" id="SSF56935">
    <property type="entry name" value="Porins"/>
    <property type="match status" value="1"/>
</dbReference>
<name>A0A0G4K0R6_9GAMM</name>
<reference evidence="4" key="1">
    <citation type="submission" date="2015-01" db="EMBL/GenBank/DDBJ databases">
        <authorList>
            <person name="Paterson Steve"/>
        </authorList>
    </citation>
    <scope>NUCLEOTIDE SEQUENCE [LARGE SCALE GENOMIC DNA]</scope>
    <source>
        <strain evidence="4">OBR1</strain>
    </source>
</reference>
<dbReference type="Gene3D" id="2.40.160.40">
    <property type="entry name" value="monomeric porin ompg"/>
    <property type="match status" value="1"/>
</dbReference>